<dbReference type="HAMAP" id="MF_01114">
    <property type="entry name" value="RecX"/>
    <property type="match status" value="1"/>
</dbReference>
<dbReference type="Pfam" id="PF02631">
    <property type="entry name" value="RecX_HTH2"/>
    <property type="match status" value="1"/>
</dbReference>
<evidence type="ECO:0000256" key="3">
    <source>
        <dbReference type="ARBA" id="ARBA00018111"/>
    </source>
</evidence>
<keyword evidence="10" id="KW-1185">Reference proteome</keyword>
<name>A0ABW5RN67_9MICO</name>
<evidence type="ECO:0000256" key="6">
    <source>
        <dbReference type="SAM" id="MobiDB-lite"/>
    </source>
</evidence>
<dbReference type="InterPro" id="IPR003783">
    <property type="entry name" value="Regulatory_RecX"/>
</dbReference>
<feature type="domain" description="RecX third three-helical" evidence="8">
    <location>
        <begin position="329"/>
        <end position="375"/>
    </location>
</feature>
<evidence type="ECO:0000313" key="10">
    <source>
        <dbReference type="Proteomes" id="UP001597453"/>
    </source>
</evidence>
<dbReference type="InterPro" id="IPR053925">
    <property type="entry name" value="RecX_HTH_3rd"/>
</dbReference>
<dbReference type="Pfam" id="PF21981">
    <property type="entry name" value="RecX_HTH3"/>
    <property type="match status" value="1"/>
</dbReference>
<accession>A0ABW5RN67</accession>
<dbReference type="RefSeq" id="WP_159421438.1">
    <property type="nucleotide sequence ID" value="NZ_JBHUNF010000009.1"/>
</dbReference>
<evidence type="ECO:0000259" key="8">
    <source>
        <dbReference type="Pfam" id="PF21981"/>
    </source>
</evidence>
<evidence type="ECO:0000256" key="2">
    <source>
        <dbReference type="ARBA" id="ARBA00009695"/>
    </source>
</evidence>
<evidence type="ECO:0000259" key="7">
    <source>
        <dbReference type="Pfam" id="PF02631"/>
    </source>
</evidence>
<evidence type="ECO:0000256" key="4">
    <source>
        <dbReference type="ARBA" id="ARBA00022490"/>
    </source>
</evidence>
<evidence type="ECO:0000256" key="1">
    <source>
        <dbReference type="ARBA" id="ARBA00004496"/>
    </source>
</evidence>
<keyword evidence="4 5" id="KW-0963">Cytoplasm</keyword>
<proteinExistence type="inferred from homology"/>
<dbReference type="Gene3D" id="1.10.10.10">
    <property type="entry name" value="Winged helix-like DNA-binding domain superfamily/Winged helix DNA-binding domain"/>
    <property type="match status" value="2"/>
</dbReference>
<comment type="similarity">
    <text evidence="2 5">Belongs to the RecX family.</text>
</comment>
<feature type="compositionally biased region" description="Polar residues" evidence="6">
    <location>
        <begin position="1"/>
        <end position="10"/>
    </location>
</feature>
<evidence type="ECO:0000256" key="5">
    <source>
        <dbReference type="HAMAP-Rule" id="MF_01114"/>
    </source>
</evidence>
<dbReference type="PANTHER" id="PTHR33602:SF1">
    <property type="entry name" value="REGULATORY PROTEIN RECX FAMILY PROTEIN"/>
    <property type="match status" value="1"/>
</dbReference>
<feature type="compositionally biased region" description="Polar residues" evidence="6">
    <location>
        <begin position="163"/>
        <end position="191"/>
    </location>
</feature>
<feature type="compositionally biased region" description="Gly residues" evidence="6">
    <location>
        <begin position="381"/>
        <end position="392"/>
    </location>
</feature>
<feature type="compositionally biased region" description="Polar residues" evidence="6">
    <location>
        <begin position="117"/>
        <end position="128"/>
    </location>
</feature>
<comment type="subcellular location">
    <subcellularLocation>
        <location evidence="1 5">Cytoplasm</location>
    </subcellularLocation>
</comment>
<comment type="function">
    <text evidence="5">Modulates RecA activity.</text>
</comment>
<dbReference type="InterPro" id="IPR036388">
    <property type="entry name" value="WH-like_DNA-bd_sf"/>
</dbReference>
<dbReference type="EMBL" id="JBHUNF010000009">
    <property type="protein sequence ID" value="MFD2675432.1"/>
    <property type="molecule type" value="Genomic_DNA"/>
</dbReference>
<evidence type="ECO:0000313" key="9">
    <source>
        <dbReference type="EMBL" id="MFD2675432.1"/>
    </source>
</evidence>
<feature type="region of interest" description="Disordered" evidence="6">
    <location>
        <begin position="1"/>
        <end position="191"/>
    </location>
</feature>
<gene>
    <name evidence="5" type="primary">recX</name>
    <name evidence="9" type="ORF">ACFSUQ_09030</name>
</gene>
<dbReference type="Proteomes" id="UP001597453">
    <property type="component" value="Unassembled WGS sequence"/>
</dbReference>
<dbReference type="PANTHER" id="PTHR33602">
    <property type="entry name" value="REGULATORY PROTEIN RECX FAMILY PROTEIN"/>
    <property type="match status" value="1"/>
</dbReference>
<comment type="caution">
    <text evidence="9">The sequence shown here is derived from an EMBL/GenBank/DDBJ whole genome shotgun (WGS) entry which is preliminary data.</text>
</comment>
<sequence>MHSNDGTNETPKLGRVLAFPARNQDGEASVDESADTSQASSNASVNDVDDDARWGSWGTSGPGAGSEAANDAQLDVVLGANNEVAEADPEASAQRRLEPSETDVAGDWTELGGTPDEVQQPSGEQQQDALARLRAKIAEVESGTAEASEPTPTTNVIRFPGARSTQIDDATSRNRTTKPPATPRKSSVTQLDSVASPNNVVAIGADRSHPVEFEPAGIDEPNASDDLQAQIDDAKRLLTKALARSDKSLSECSDMLRRDTELDDTERMQLLDEFCARGYIDDSRLAEQLVSGALSRKGLGRTGMERELRKRGLDDVVIDDALGEFDRDAEYDQALEIALARASRLRGVEPEAATRRLYSFLARRGFSGELVGRVVNEALGNRGGRPSGGFGKSGNRPNGSPGGGPRFR</sequence>
<reference evidence="10" key="1">
    <citation type="journal article" date="2019" name="Int. J. Syst. Evol. Microbiol.">
        <title>The Global Catalogue of Microorganisms (GCM) 10K type strain sequencing project: providing services to taxonomists for standard genome sequencing and annotation.</title>
        <authorList>
            <consortium name="The Broad Institute Genomics Platform"/>
            <consortium name="The Broad Institute Genome Sequencing Center for Infectious Disease"/>
            <person name="Wu L."/>
            <person name="Ma J."/>
        </authorList>
    </citation>
    <scope>NUCLEOTIDE SEQUENCE [LARGE SCALE GENOMIC DNA]</scope>
    <source>
        <strain evidence="10">TISTR 1511</strain>
    </source>
</reference>
<dbReference type="InterPro" id="IPR053924">
    <property type="entry name" value="RecX_HTH_2nd"/>
</dbReference>
<feature type="region of interest" description="Disordered" evidence="6">
    <location>
        <begin position="378"/>
        <end position="408"/>
    </location>
</feature>
<organism evidence="9 10">
    <name type="scientific">Gulosibacter bifidus</name>
    <dbReference type="NCBI Taxonomy" id="272239"/>
    <lineage>
        <taxon>Bacteria</taxon>
        <taxon>Bacillati</taxon>
        <taxon>Actinomycetota</taxon>
        <taxon>Actinomycetes</taxon>
        <taxon>Micrococcales</taxon>
        <taxon>Microbacteriaceae</taxon>
        <taxon>Gulosibacter</taxon>
    </lineage>
</organism>
<feature type="domain" description="RecX second three-helical" evidence="7">
    <location>
        <begin position="281"/>
        <end position="322"/>
    </location>
</feature>
<protein>
    <recommendedName>
        <fullName evidence="3 5">Regulatory protein RecX</fullName>
    </recommendedName>
</protein>